<organism evidence="1 2">
    <name type="scientific">Mycena metata</name>
    <dbReference type="NCBI Taxonomy" id="1033252"/>
    <lineage>
        <taxon>Eukaryota</taxon>
        <taxon>Fungi</taxon>
        <taxon>Dikarya</taxon>
        <taxon>Basidiomycota</taxon>
        <taxon>Agaricomycotina</taxon>
        <taxon>Agaricomycetes</taxon>
        <taxon>Agaricomycetidae</taxon>
        <taxon>Agaricales</taxon>
        <taxon>Marasmiineae</taxon>
        <taxon>Mycenaceae</taxon>
        <taxon>Mycena</taxon>
    </lineage>
</organism>
<evidence type="ECO:0000313" key="2">
    <source>
        <dbReference type="Proteomes" id="UP001215598"/>
    </source>
</evidence>
<dbReference type="Proteomes" id="UP001215598">
    <property type="component" value="Unassembled WGS sequence"/>
</dbReference>
<dbReference type="AlphaFoldDB" id="A0AAD7JB18"/>
<proteinExistence type="predicted"/>
<sequence>MAPPAGPLWAFFHQSDAKHNGSQRKLSTAFMQYLAGTGPFMSWQTPQIRETYVEVNSTNPIPFWEMFRTNASVAELANFSLMLLHLVVNQAGLEW</sequence>
<dbReference type="EMBL" id="JARKIB010000038">
    <property type="protein sequence ID" value="KAJ7759963.1"/>
    <property type="molecule type" value="Genomic_DNA"/>
</dbReference>
<protein>
    <submittedName>
        <fullName evidence="1">Uncharacterized protein</fullName>
    </submittedName>
</protein>
<accession>A0AAD7JB18</accession>
<reference evidence="1" key="1">
    <citation type="submission" date="2023-03" db="EMBL/GenBank/DDBJ databases">
        <title>Massive genome expansion in bonnet fungi (Mycena s.s.) driven by repeated elements and novel gene families across ecological guilds.</title>
        <authorList>
            <consortium name="Lawrence Berkeley National Laboratory"/>
            <person name="Harder C.B."/>
            <person name="Miyauchi S."/>
            <person name="Viragh M."/>
            <person name="Kuo A."/>
            <person name="Thoen E."/>
            <person name="Andreopoulos B."/>
            <person name="Lu D."/>
            <person name="Skrede I."/>
            <person name="Drula E."/>
            <person name="Henrissat B."/>
            <person name="Morin E."/>
            <person name="Kohler A."/>
            <person name="Barry K."/>
            <person name="LaButti K."/>
            <person name="Morin E."/>
            <person name="Salamov A."/>
            <person name="Lipzen A."/>
            <person name="Mereny Z."/>
            <person name="Hegedus B."/>
            <person name="Baldrian P."/>
            <person name="Stursova M."/>
            <person name="Weitz H."/>
            <person name="Taylor A."/>
            <person name="Grigoriev I.V."/>
            <person name="Nagy L.G."/>
            <person name="Martin F."/>
            <person name="Kauserud H."/>
        </authorList>
    </citation>
    <scope>NUCLEOTIDE SEQUENCE</scope>
    <source>
        <strain evidence="1">CBHHK182m</strain>
    </source>
</reference>
<name>A0AAD7JB18_9AGAR</name>
<comment type="caution">
    <text evidence="1">The sequence shown here is derived from an EMBL/GenBank/DDBJ whole genome shotgun (WGS) entry which is preliminary data.</text>
</comment>
<gene>
    <name evidence="1" type="ORF">B0H16DRAFT_1533204</name>
</gene>
<evidence type="ECO:0000313" key="1">
    <source>
        <dbReference type="EMBL" id="KAJ7759963.1"/>
    </source>
</evidence>
<keyword evidence="2" id="KW-1185">Reference proteome</keyword>